<proteinExistence type="predicted"/>
<sequence>MEGTLFREITAQAGPDLLKPIVGRGLAIGDYDNDGRLDVLVVDAEGAPLLLHNETPAVGNWVQCRLQGTRSNRDGLGALVWVKTEEGKRYLRLCQTDGSYMSASDKRVHCGVGTAKVVDIEVYWPSGQIDVHKQIPTNRIVSLIEGKIRGEGRLS</sequence>
<dbReference type="RefSeq" id="WP_016483584.1">
    <property type="nucleotide sequence ID" value="NC_021487.1"/>
</dbReference>
<dbReference type="InParanoid" id="S0EZ87"/>
<dbReference type="EMBL" id="HF951689">
    <property type="protein sequence ID" value="CCW36064.1"/>
    <property type="molecule type" value="Genomic_DNA"/>
</dbReference>
<dbReference type="STRING" id="454171.CP488_01837"/>
<dbReference type="PANTHER" id="PTHR16026">
    <property type="entry name" value="CARTILAGE ACIDIC PROTEIN 1"/>
    <property type="match status" value="1"/>
</dbReference>
<keyword evidence="3" id="KW-1185">Reference proteome</keyword>
<evidence type="ECO:0000259" key="1">
    <source>
        <dbReference type="Pfam" id="PF07593"/>
    </source>
</evidence>
<dbReference type="Pfam" id="PF07593">
    <property type="entry name" value="UnbV_ASPIC"/>
    <property type="match status" value="1"/>
</dbReference>
<evidence type="ECO:0000313" key="3">
    <source>
        <dbReference type="Proteomes" id="UP000014227"/>
    </source>
</evidence>
<evidence type="ECO:0000313" key="2">
    <source>
        <dbReference type="EMBL" id="CCW36064.1"/>
    </source>
</evidence>
<gene>
    <name evidence="2" type="ORF">CCALI_02257</name>
</gene>
<dbReference type="InterPro" id="IPR028994">
    <property type="entry name" value="Integrin_alpha_N"/>
</dbReference>
<protein>
    <submittedName>
        <fullName evidence="2">ASPIC and UnbV</fullName>
    </submittedName>
</protein>
<organism evidence="2 3">
    <name type="scientific">Chthonomonas calidirosea (strain DSM 23976 / ICMP 18418 / T49)</name>
    <dbReference type="NCBI Taxonomy" id="1303518"/>
    <lineage>
        <taxon>Bacteria</taxon>
        <taxon>Bacillati</taxon>
        <taxon>Armatimonadota</taxon>
        <taxon>Chthonomonadia</taxon>
        <taxon>Chthonomonadales</taxon>
        <taxon>Chthonomonadaceae</taxon>
        <taxon>Chthonomonas</taxon>
    </lineage>
</organism>
<name>S0EZ87_CHTCT</name>
<dbReference type="HOGENOM" id="CLU_1692381_0_0_0"/>
<dbReference type="SUPFAM" id="SSF69318">
    <property type="entry name" value="Integrin alpha N-terminal domain"/>
    <property type="match status" value="1"/>
</dbReference>
<dbReference type="InterPro" id="IPR027039">
    <property type="entry name" value="Crtac1"/>
</dbReference>
<dbReference type="eggNOG" id="COG0457">
    <property type="taxonomic scope" value="Bacteria"/>
</dbReference>
<dbReference type="PANTHER" id="PTHR16026:SF0">
    <property type="entry name" value="CARTILAGE ACIDIC PROTEIN 1"/>
    <property type="match status" value="1"/>
</dbReference>
<dbReference type="KEGG" id="ccz:CCALI_02257"/>
<accession>S0EZ87</accession>
<dbReference type="PATRIC" id="fig|1303518.3.peg.2345"/>
<dbReference type="Proteomes" id="UP000014227">
    <property type="component" value="Chromosome I"/>
</dbReference>
<reference evidence="3" key="1">
    <citation type="submission" date="2013-03" db="EMBL/GenBank/DDBJ databases">
        <title>Genome sequence of Chthonomonas calidirosea, the first sequenced genome from the Armatimonadetes phylum (formally candidate division OP10).</title>
        <authorList>
            <person name="Lee K.C.Y."/>
            <person name="Morgan X.C."/>
            <person name="Dunfield P.F."/>
            <person name="Tamas I."/>
            <person name="Houghton K.M."/>
            <person name="Vyssotski M."/>
            <person name="Ryan J.L.J."/>
            <person name="Lagutin K."/>
            <person name="McDonald I.R."/>
            <person name="Stott M.B."/>
        </authorList>
    </citation>
    <scope>NUCLEOTIDE SEQUENCE [LARGE SCALE GENOMIC DNA]</scope>
    <source>
        <strain evidence="3">DSM 23976 / ICMP 18418 / T49</strain>
    </source>
</reference>
<dbReference type="InterPro" id="IPR011519">
    <property type="entry name" value="UnbV_ASPIC"/>
</dbReference>
<feature type="domain" description="ASPIC/UnbV" evidence="1">
    <location>
        <begin position="75"/>
        <end position="141"/>
    </location>
</feature>
<dbReference type="AlphaFoldDB" id="S0EZ87"/>